<dbReference type="UniPathway" id="UPA00241">
    <property type="reaction ID" value="UER00356"/>
</dbReference>
<dbReference type="Proteomes" id="UP000076268">
    <property type="component" value="Unassembled WGS sequence"/>
</dbReference>
<evidence type="ECO:0000313" key="10">
    <source>
        <dbReference type="EMBL" id="KYZ77377.1"/>
    </source>
</evidence>
<name>A0A154BU07_ANASB</name>
<dbReference type="PANTHER" id="PTHR10695">
    <property type="entry name" value="DEPHOSPHO-COA KINASE-RELATED"/>
    <property type="match status" value="1"/>
</dbReference>
<evidence type="ECO:0000256" key="5">
    <source>
        <dbReference type="ARBA" id="ARBA00022777"/>
    </source>
</evidence>
<dbReference type="OrthoDB" id="9812943at2"/>
<comment type="catalytic activity">
    <reaction evidence="8">
        <text>3'-dephospho-CoA + ATP = ADP + CoA + H(+)</text>
        <dbReference type="Rhea" id="RHEA:18245"/>
        <dbReference type="ChEBI" id="CHEBI:15378"/>
        <dbReference type="ChEBI" id="CHEBI:30616"/>
        <dbReference type="ChEBI" id="CHEBI:57287"/>
        <dbReference type="ChEBI" id="CHEBI:57328"/>
        <dbReference type="ChEBI" id="CHEBI:456216"/>
        <dbReference type="EC" id="2.7.1.24"/>
    </reaction>
</comment>
<accession>A0A154BU07</accession>
<dbReference type="NCBIfam" id="TIGR00152">
    <property type="entry name" value="dephospho-CoA kinase"/>
    <property type="match status" value="1"/>
</dbReference>
<dbReference type="Gene3D" id="3.40.50.300">
    <property type="entry name" value="P-loop containing nucleotide triphosphate hydrolases"/>
    <property type="match status" value="1"/>
</dbReference>
<organism evidence="10 11">
    <name type="scientific">Anaerosporomusa subterranea</name>
    <dbReference type="NCBI Taxonomy" id="1794912"/>
    <lineage>
        <taxon>Bacteria</taxon>
        <taxon>Bacillati</taxon>
        <taxon>Bacillota</taxon>
        <taxon>Negativicutes</taxon>
        <taxon>Acetonemataceae</taxon>
        <taxon>Anaerosporomusa</taxon>
    </lineage>
</organism>
<keyword evidence="5 8" id="KW-0418">Kinase</keyword>
<dbReference type="PANTHER" id="PTHR10695:SF46">
    <property type="entry name" value="BIFUNCTIONAL COENZYME A SYNTHASE-RELATED"/>
    <property type="match status" value="1"/>
</dbReference>
<keyword evidence="3 8" id="KW-0808">Transferase</keyword>
<dbReference type="CDD" id="cd02022">
    <property type="entry name" value="DPCK"/>
    <property type="match status" value="1"/>
</dbReference>
<evidence type="ECO:0000256" key="7">
    <source>
        <dbReference type="ARBA" id="ARBA00022993"/>
    </source>
</evidence>
<dbReference type="FunFam" id="3.40.50.300:FF:000991">
    <property type="entry name" value="Dephospho-CoA kinase"/>
    <property type="match status" value="1"/>
</dbReference>
<dbReference type="AlphaFoldDB" id="A0A154BU07"/>
<dbReference type="GO" id="GO:0005737">
    <property type="term" value="C:cytoplasm"/>
    <property type="evidence" value="ECO:0007669"/>
    <property type="project" value="UniProtKB-SubCell"/>
</dbReference>
<comment type="similarity">
    <text evidence="1 8">Belongs to the CoaE family.</text>
</comment>
<keyword evidence="7 8" id="KW-0173">Coenzyme A biosynthesis</keyword>
<evidence type="ECO:0000256" key="4">
    <source>
        <dbReference type="ARBA" id="ARBA00022741"/>
    </source>
</evidence>
<reference evidence="10 11" key="1">
    <citation type="submission" date="2016-02" db="EMBL/GenBank/DDBJ databases">
        <title>Anaerosporomusa subterraneum gen. nov., sp. nov., a spore-forming obligate anaerobe isolated from saprolite.</title>
        <authorList>
            <person name="Choi J.K."/>
            <person name="Shah M."/>
            <person name="Yee N."/>
        </authorList>
    </citation>
    <scope>NUCLEOTIDE SEQUENCE [LARGE SCALE GENOMIC DNA]</scope>
    <source>
        <strain evidence="10 11">RU4</strain>
    </source>
</reference>
<dbReference type="GO" id="GO:0004140">
    <property type="term" value="F:dephospho-CoA kinase activity"/>
    <property type="evidence" value="ECO:0007669"/>
    <property type="project" value="UniProtKB-UniRule"/>
</dbReference>
<evidence type="ECO:0000256" key="9">
    <source>
        <dbReference type="NCBIfam" id="TIGR00152"/>
    </source>
</evidence>
<dbReference type="GO" id="GO:0005524">
    <property type="term" value="F:ATP binding"/>
    <property type="evidence" value="ECO:0007669"/>
    <property type="project" value="UniProtKB-UniRule"/>
</dbReference>
<keyword evidence="2 8" id="KW-0963">Cytoplasm</keyword>
<dbReference type="EC" id="2.7.1.24" evidence="8 9"/>
<comment type="subcellular location">
    <subcellularLocation>
        <location evidence="8">Cytoplasm</location>
    </subcellularLocation>
</comment>
<dbReference type="InterPro" id="IPR001977">
    <property type="entry name" value="Depp_CoAkinase"/>
</dbReference>
<evidence type="ECO:0000313" key="11">
    <source>
        <dbReference type="Proteomes" id="UP000076268"/>
    </source>
</evidence>
<protein>
    <recommendedName>
        <fullName evidence="8 9">Dephospho-CoA kinase</fullName>
        <ecNumber evidence="8 9">2.7.1.24</ecNumber>
    </recommendedName>
    <alternativeName>
        <fullName evidence="8">Dephosphocoenzyme A kinase</fullName>
    </alternativeName>
</protein>
<dbReference type="HAMAP" id="MF_00376">
    <property type="entry name" value="Dephospho_CoA_kinase"/>
    <property type="match status" value="1"/>
</dbReference>
<dbReference type="Pfam" id="PF01121">
    <property type="entry name" value="CoaE"/>
    <property type="match status" value="1"/>
</dbReference>
<dbReference type="SUPFAM" id="SSF52540">
    <property type="entry name" value="P-loop containing nucleoside triphosphate hydrolases"/>
    <property type="match status" value="1"/>
</dbReference>
<keyword evidence="11" id="KW-1185">Reference proteome</keyword>
<keyword evidence="6 8" id="KW-0067">ATP-binding</keyword>
<sequence>MYQIGLTGGIASGKSTVSRLLSELGALIVDADAIAHTVVTPGQPAWRQIIDYFGDQILFPDGNINRRKLGDIVFSDPEKRKSLEAITHPAIWSQVATEVKLAEAAGYQVIVLDVPLLLETDWNHMVNEVWVVYVDRQTQINRLMVRDSLTQQQAEMRIASQLSLEEKKQRADVVIDNSGSPESTRRQVERLWERLHCDA</sequence>
<evidence type="ECO:0000256" key="1">
    <source>
        <dbReference type="ARBA" id="ARBA00009018"/>
    </source>
</evidence>
<evidence type="ECO:0000256" key="2">
    <source>
        <dbReference type="ARBA" id="ARBA00022490"/>
    </source>
</evidence>
<evidence type="ECO:0000256" key="8">
    <source>
        <dbReference type="HAMAP-Rule" id="MF_00376"/>
    </source>
</evidence>
<dbReference type="STRING" id="1794912.AXX12_04460"/>
<comment type="pathway">
    <text evidence="8">Cofactor biosynthesis; coenzyme A biosynthesis; CoA from (R)-pantothenate: step 5/5.</text>
</comment>
<gene>
    <name evidence="8" type="primary">coaE</name>
    <name evidence="10" type="ORF">AXX12_04460</name>
</gene>
<evidence type="ECO:0000256" key="6">
    <source>
        <dbReference type="ARBA" id="ARBA00022840"/>
    </source>
</evidence>
<comment type="caution">
    <text evidence="10">The sequence shown here is derived from an EMBL/GenBank/DDBJ whole genome shotgun (WGS) entry which is preliminary data.</text>
</comment>
<dbReference type="PROSITE" id="PS51219">
    <property type="entry name" value="DPCK"/>
    <property type="match status" value="1"/>
</dbReference>
<dbReference type="RefSeq" id="WP_066239601.1">
    <property type="nucleotide sequence ID" value="NZ_LSGP01000013.1"/>
</dbReference>
<dbReference type="InterPro" id="IPR027417">
    <property type="entry name" value="P-loop_NTPase"/>
</dbReference>
<feature type="binding site" evidence="8">
    <location>
        <begin position="11"/>
        <end position="16"/>
    </location>
    <ligand>
        <name>ATP</name>
        <dbReference type="ChEBI" id="CHEBI:30616"/>
    </ligand>
</feature>
<comment type="function">
    <text evidence="8">Catalyzes the phosphorylation of the 3'-hydroxyl group of dephosphocoenzyme A to form coenzyme A.</text>
</comment>
<dbReference type="GO" id="GO:0015937">
    <property type="term" value="P:coenzyme A biosynthetic process"/>
    <property type="evidence" value="ECO:0007669"/>
    <property type="project" value="UniProtKB-UniRule"/>
</dbReference>
<keyword evidence="4 8" id="KW-0547">Nucleotide-binding</keyword>
<proteinExistence type="inferred from homology"/>
<dbReference type="EMBL" id="LSGP01000013">
    <property type="protein sequence ID" value="KYZ77377.1"/>
    <property type="molecule type" value="Genomic_DNA"/>
</dbReference>
<evidence type="ECO:0000256" key="3">
    <source>
        <dbReference type="ARBA" id="ARBA00022679"/>
    </source>
</evidence>